<comment type="caution">
    <text evidence="3">The sequence shown here is derived from an EMBL/GenBank/DDBJ whole genome shotgun (WGS) entry which is preliminary data.</text>
</comment>
<evidence type="ECO:0000256" key="1">
    <source>
        <dbReference type="SAM" id="Phobius"/>
    </source>
</evidence>
<dbReference type="Proteomes" id="UP000652761">
    <property type="component" value="Unassembled WGS sequence"/>
</dbReference>
<dbReference type="InterPro" id="IPR025846">
    <property type="entry name" value="TBL_N"/>
</dbReference>
<reference evidence="3" key="1">
    <citation type="submission" date="2017-07" db="EMBL/GenBank/DDBJ databases">
        <title>Taro Niue Genome Assembly and Annotation.</title>
        <authorList>
            <person name="Atibalentja N."/>
            <person name="Keating K."/>
            <person name="Fields C.J."/>
        </authorList>
    </citation>
    <scope>NUCLEOTIDE SEQUENCE</scope>
    <source>
        <strain evidence="3">Niue_2</strain>
        <tissue evidence="3">Leaf</tissue>
    </source>
</reference>
<keyword evidence="1" id="KW-0812">Transmembrane</keyword>
<evidence type="ECO:0000313" key="3">
    <source>
        <dbReference type="EMBL" id="MQL70551.1"/>
    </source>
</evidence>
<dbReference type="OrthoDB" id="630188at2759"/>
<feature type="transmembrane region" description="Helical" evidence="1">
    <location>
        <begin position="15"/>
        <end position="33"/>
    </location>
</feature>
<evidence type="ECO:0000313" key="4">
    <source>
        <dbReference type="Proteomes" id="UP000652761"/>
    </source>
</evidence>
<protein>
    <recommendedName>
        <fullName evidence="2">Trichome birefringence-like N-terminal domain-containing protein</fullName>
    </recommendedName>
</protein>
<feature type="domain" description="Trichome birefringence-like N-terminal" evidence="2">
    <location>
        <begin position="63"/>
        <end position="109"/>
    </location>
</feature>
<dbReference type="EMBL" id="NMUH01000071">
    <property type="protein sequence ID" value="MQL70551.1"/>
    <property type="molecule type" value="Genomic_DNA"/>
</dbReference>
<organism evidence="3 4">
    <name type="scientific">Colocasia esculenta</name>
    <name type="common">Wild taro</name>
    <name type="synonym">Arum esculentum</name>
    <dbReference type="NCBI Taxonomy" id="4460"/>
    <lineage>
        <taxon>Eukaryota</taxon>
        <taxon>Viridiplantae</taxon>
        <taxon>Streptophyta</taxon>
        <taxon>Embryophyta</taxon>
        <taxon>Tracheophyta</taxon>
        <taxon>Spermatophyta</taxon>
        <taxon>Magnoliopsida</taxon>
        <taxon>Liliopsida</taxon>
        <taxon>Araceae</taxon>
        <taxon>Aroideae</taxon>
        <taxon>Colocasieae</taxon>
        <taxon>Colocasia</taxon>
    </lineage>
</organism>
<keyword evidence="1" id="KW-1133">Transmembrane helix</keyword>
<gene>
    <name evidence="3" type="ORF">Taro_002846</name>
</gene>
<name>A0A843TIB2_COLES</name>
<proteinExistence type="predicted"/>
<dbReference type="AlphaFoldDB" id="A0A843TIB2"/>
<evidence type="ECO:0000259" key="2">
    <source>
        <dbReference type="Pfam" id="PF14416"/>
    </source>
</evidence>
<keyword evidence="4" id="KW-1185">Reference proteome</keyword>
<sequence length="112" mass="12442">MDTTKGAAARGRTPLSIMVVVICALAFAGILFTEDLRALTEKEEVADLEDDYKEEKAKFDPGRCRVTEGKWVFNISGRPLYSDSSCPYLDKAVSCMKNGRLDGDYPKWELGV</sequence>
<accession>A0A843TIB2</accession>
<keyword evidence="1" id="KW-0472">Membrane</keyword>
<dbReference type="Pfam" id="PF14416">
    <property type="entry name" value="PMR5N"/>
    <property type="match status" value="1"/>
</dbReference>